<feature type="domain" description="Methyltransferase type 11" evidence="2">
    <location>
        <begin position="134"/>
        <end position="242"/>
    </location>
</feature>
<evidence type="ECO:0000313" key="3">
    <source>
        <dbReference type="EMBL" id="MDY7228719.1"/>
    </source>
</evidence>
<keyword evidence="3" id="KW-0489">Methyltransferase</keyword>
<dbReference type="GO" id="GO:0032259">
    <property type="term" value="P:methylation"/>
    <property type="evidence" value="ECO:0007669"/>
    <property type="project" value="UniProtKB-KW"/>
</dbReference>
<dbReference type="GO" id="GO:0008168">
    <property type="term" value="F:methyltransferase activity"/>
    <property type="evidence" value="ECO:0007669"/>
    <property type="project" value="UniProtKB-KW"/>
</dbReference>
<dbReference type="Gene3D" id="3.40.50.150">
    <property type="entry name" value="Vaccinia Virus protein VP39"/>
    <property type="match status" value="1"/>
</dbReference>
<organism evidence="3 4">
    <name type="scientific">Hyalangium rubrum</name>
    <dbReference type="NCBI Taxonomy" id="3103134"/>
    <lineage>
        <taxon>Bacteria</taxon>
        <taxon>Pseudomonadati</taxon>
        <taxon>Myxococcota</taxon>
        <taxon>Myxococcia</taxon>
        <taxon>Myxococcales</taxon>
        <taxon>Cystobacterineae</taxon>
        <taxon>Archangiaceae</taxon>
        <taxon>Hyalangium</taxon>
    </lineage>
</organism>
<keyword evidence="4" id="KW-1185">Reference proteome</keyword>
<dbReference type="InterPro" id="IPR013216">
    <property type="entry name" value="Methyltransf_11"/>
</dbReference>
<gene>
    <name evidence="3" type="ORF">SYV04_20010</name>
</gene>
<dbReference type="Pfam" id="PF08241">
    <property type="entry name" value="Methyltransf_11"/>
    <property type="match status" value="1"/>
</dbReference>
<keyword evidence="3" id="KW-0808">Transferase</keyword>
<dbReference type="EC" id="2.1.-.-" evidence="3"/>
<name>A0ABU5H761_9BACT</name>
<dbReference type="SUPFAM" id="SSF53335">
    <property type="entry name" value="S-adenosyl-L-methionine-dependent methyltransferases"/>
    <property type="match status" value="1"/>
</dbReference>
<comment type="caution">
    <text evidence="3">The sequence shown here is derived from an EMBL/GenBank/DDBJ whole genome shotgun (WGS) entry which is preliminary data.</text>
</comment>
<evidence type="ECO:0000256" key="1">
    <source>
        <dbReference type="SAM" id="MobiDB-lite"/>
    </source>
</evidence>
<accession>A0ABU5H761</accession>
<dbReference type="InterPro" id="IPR029063">
    <property type="entry name" value="SAM-dependent_MTases_sf"/>
</dbReference>
<feature type="compositionally biased region" description="Pro residues" evidence="1">
    <location>
        <begin position="47"/>
        <end position="58"/>
    </location>
</feature>
<evidence type="ECO:0000313" key="4">
    <source>
        <dbReference type="Proteomes" id="UP001291309"/>
    </source>
</evidence>
<protein>
    <submittedName>
        <fullName evidence="3">Class I SAM-dependent methyltransferase</fullName>
        <ecNumber evidence="3">2.1.-.-</ecNumber>
    </submittedName>
</protein>
<proteinExistence type="predicted"/>
<dbReference type="EMBL" id="JAXIVS010000006">
    <property type="protein sequence ID" value="MDY7228719.1"/>
    <property type="molecule type" value="Genomic_DNA"/>
</dbReference>
<sequence length="316" mass="35833">MALRETIVEVAKDVARRAVRVPTVQHLIERAESLANEERNRMGPAEPVAPPSPPPPAVEPLTAPLGQHGKQERYGEYWDFYVDREFPELVQRDASGNTVFTWPGDEWGDEQYWRQSFDKMFKQHVPPESTRFAEIGPGSGKYSLMVLEAWKNATVAAFDVSRSYLKVLEKRCAPLVADGRLRPFVIEDRPDIIDRTAEQLGWAGELDCLYSMDAMVHVDLQYLVAYWLSAARTLRIGGKLIMSVADATSDGGFNKLVGDVPVCFPLQGKMCPKFEWLSPQLVEQVLGRLGFVIEATYNFNHRDFFFVARLERRPTP</sequence>
<dbReference type="CDD" id="cd02440">
    <property type="entry name" value="AdoMet_MTases"/>
    <property type="match status" value="1"/>
</dbReference>
<reference evidence="3 4" key="1">
    <citation type="submission" date="2023-12" db="EMBL/GenBank/DDBJ databases">
        <title>the genome sequence of Hyalangium sp. s54d21.</title>
        <authorList>
            <person name="Zhang X."/>
        </authorList>
    </citation>
    <scope>NUCLEOTIDE SEQUENCE [LARGE SCALE GENOMIC DNA]</scope>
    <source>
        <strain evidence="4">s54d21</strain>
    </source>
</reference>
<evidence type="ECO:0000259" key="2">
    <source>
        <dbReference type="Pfam" id="PF08241"/>
    </source>
</evidence>
<dbReference type="Proteomes" id="UP001291309">
    <property type="component" value="Unassembled WGS sequence"/>
</dbReference>
<feature type="region of interest" description="Disordered" evidence="1">
    <location>
        <begin position="35"/>
        <end position="59"/>
    </location>
</feature>
<dbReference type="RefSeq" id="WP_321547438.1">
    <property type="nucleotide sequence ID" value="NZ_JAXIVS010000006.1"/>
</dbReference>